<dbReference type="Gene3D" id="3.40.50.880">
    <property type="match status" value="1"/>
</dbReference>
<dbReference type="OrthoDB" id="9813383at2"/>
<dbReference type="Pfam" id="PF00117">
    <property type="entry name" value="GATase"/>
    <property type="match status" value="1"/>
</dbReference>
<dbReference type="InterPro" id="IPR017926">
    <property type="entry name" value="GATASE"/>
</dbReference>
<proteinExistence type="predicted"/>
<protein>
    <submittedName>
        <fullName evidence="2">Glutamine amidotransferase</fullName>
    </submittedName>
</protein>
<keyword evidence="3" id="KW-1185">Reference proteome</keyword>
<evidence type="ECO:0000259" key="1">
    <source>
        <dbReference type="Pfam" id="PF00117"/>
    </source>
</evidence>
<dbReference type="PROSITE" id="PS51273">
    <property type="entry name" value="GATASE_TYPE_1"/>
    <property type="match status" value="1"/>
</dbReference>
<sequence length="238" mass="26363">MKPLLIVNVGSAPEKQLSKFGDFELWAKLAIGETSLDVAFHDGIHTPIPDNEMLAGVVIMGSLSMVTEEADWMKRLASEIRQLCKNNIPVLGICFGHQLLAYAFGGQAGFNPNGLEVGTVEITRNKESENDPIFSTLPKQFLAQTIHFQSVLTLPENAVCLAESVLDNHHSFRIGSCVWGVQFHPEFSAEIMEEMLNNVAETLGQDRLTEKKQQIRATDNARQILVQFARLCADRLNG</sequence>
<name>A0A2U3B6D0_9VIBR</name>
<comment type="caution">
    <text evidence="2">The sequence shown here is derived from an EMBL/GenBank/DDBJ whole genome shotgun (WGS) entry which is preliminary data.</text>
</comment>
<accession>A0A2U3B6D0</accession>
<dbReference type="RefSeq" id="WP_109320878.1">
    <property type="nucleotide sequence ID" value="NZ_QFWT01000010.1"/>
</dbReference>
<evidence type="ECO:0000313" key="3">
    <source>
        <dbReference type="Proteomes" id="UP000245362"/>
    </source>
</evidence>
<dbReference type="InterPro" id="IPR029062">
    <property type="entry name" value="Class_I_gatase-like"/>
</dbReference>
<dbReference type="InterPro" id="IPR044992">
    <property type="entry name" value="ChyE-like"/>
</dbReference>
<dbReference type="CDD" id="cd01741">
    <property type="entry name" value="GATase1_1"/>
    <property type="match status" value="1"/>
</dbReference>
<evidence type="ECO:0000313" key="2">
    <source>
        <dbReference type="EMBL" id="PWI32356.1"/>
    </source>
</evidence>
<gene>
    <name evidence="2" type="ORF">DI392_16450</name>
</gene>
<dbReference type="GO" id="GO:0016740">
    <property type="term" value="F:transferase activity"/>
    <property type="evidence" value="ECO:0007669"/>
    <property type="project" value="UniProtKB-KW"/>
</dbReference>
<keyword evidence="2" id="KW-0808">Transferase</keyword>
<dbReference type="Proteomes" id="UP000245362">
    <property type="component" value="Unassembled WGS sequence"/>
</dbReference>
<keyword evidence="2" id="KW-0315">Glutamine amidotransferase</keyword>
<dbReference type="PANTHER" id="PTHR42695:SF5">
    <property type="entry name" value="GLUTAMINE AMIDOTRANSFERASE YLR126C-RELATED"/>
    <property type="match status" value="1"/>
</dbReference>
<dbReference type="GO" id="GO:0005829">
    <property type="term" value="C:cytosol"/>
    <property type="evidence" value="ECO:0007669"/>
    <property type="project" value="TreeGrafter"/>
</dbReference>
<dbReference type="PANTHER" id="PTHR42695">
    <property type="entry name" value="GLUTAMINE AMIDOTRANSFERASE YLR126C-RELATED"/>
    <property type="match status" value="1"/>
</dbReference>
<dbReference type="SUPFAM" id="SSF52317">
    <property type="entry name" value="Class I glutamine amidotransferase-like"/>
    <property type="match status" value="1"/>
</dbReference>
<feature type="domain" description="Glutamine amidotransferase" evidence="1">
    <location>
        <begin position="54"/>
        <end position="198"/>
    </location>
</feature>
<dbReference type="AlphaFoldDB" id="A0A2U3B6D0"/>
<organism evidence="2 3">
    <name type="scientific">Vibrio albus</name>
    <dbReference type="NCBI Taxonomy" id="2200953"/>
    <lineage>
        <taxon>Bacteria</taxon>
        <taxon>Pseudomonadati</taxon>
        <taxon>Pseudomonadota</taxon>
        <taxon>Gammaproteobacteria</taxon>
        <taxon>Vibrionales</taxon>
        <taxon>Vibrionaceae</taxon>
        <taxon>Vibrio</taxon>
    </lineage>
</organism>
<dbReference type="NCBIfam" id="NF006562">
    <property type="entry name" value="PRK09065.1"/>
    <property type="match status" value="1"/>
</dbReference>
<dbReference type="EMBL" id="QFWT01000010">
    <property type="protein sequence ID" value="PWI32356.1"/>
    <property type="molecule type" value="Genomic_DNA"/>
</dbReference>
<reference evidence="2 3" key="1">
    <citation type="submission" date="2018-05" db="EMBL/GenBank/DDBJ databases">
        <title>Vibrio limimaris sp. nov., isolated from marine sediment.</title>
        <authorList>
            <person name="Li C.-M."/>
        </authorList>
    </citation>
    <scope>NUCLEOTIDE SEQUENCE [LARGE SCALE GENOMIC DNA]</scope>
    <source>
        <strain evidence="2 3">E4404</strain>
    </source>
</reference>
<dbReference type="PRINTS" id="PR00096">
    <property type="entry name" value="GATASE"/>
</dbReference>